<keyword evidence="9" id="KW-0234">DNA repair</keyword>
<accession>A0A972JHZ0</accession>
<dbReference type="PANTHER" id="PTHR11070">
    <property type="entry name" value="UVRD / RECB / PCRA DNA HELICASE FAMILY MEMBER"/>
    <property type="match status" value="1"/>
</dbReference>
<sequence>MDTKSFSIYDASAGSGKTHTLVKEYLKIVLRSQKPDAYRNILAITFTNKAVHEMKTRIVDTLFEFTKDNPSGKALQMLADISFETGIPEAKLREKAKVVIRHLIHNYAAFDISTIDKFTHRVIRAFARDLNLPSTFEISLDTDNLLAEAVDSIIARAGEDPILTKLLIDFTLEKTDSDKSWDISREILDTGKLALNENHRKELLHFKDKPIEQFLEIKNRLFEAVKSLEQEASELANQALELMSANGIEQKSFYSSYIPKHFVKIASGQLIPHEGHLRYLREEDGKRYSASVHPSQKAAIDTIGNELLALLIGINSIAVKQLFYLAFLRNITPLSLLNTITSELAKIQDEQNILSISEFNAIIHNEIQGQPAPFIYERLGERYRHFFIDEFQDTSEMQWQNLVPLIDNALAGQDEYGTKGTLMIVGDPKQSIYRWRGGKAEQFIALSKTENPFSNKDKQNYSLETNWRSYSEVISFNNDFFKFLSNRFEHVDYADLYRNKSFQKSTHKTGGYVTISFLDEADEADEDPYAIATLKNIRQLQEKGFRFSEIAILTRKRQQGISLARHLNENNIPIISSETLQLEASSKVQFLLAFLKYLYNRKDVESKAKWLYRIGKLTNQKSKLPDFIAAGLAFRDDISLGKWLGQLGIGLQFDELRKKALYETVESIVSATLKETDAYVQYFLDIVLEREVQYQSGLGNFLDYWEQHGDRFSIPSPEGKDAVRIMTIHKSKGLEFPVVIFPYAEEDFSRRPSDKVWVPSNDELVGLPRLLTDVSSKMNDLGQEASEIYLQKKQEEMLDIINVLYVALTRAEEQLYVISAMNFTAKGELMQNNLSAFFIEFLTNLGLFDRSRFSYGFGDDKKISAQKPQMAEPESIRQVASALDMEDIKIARREALMWDSEQAKAIGFGNTVHEILSQINTSEDLEIVLDTAEIQGLITPLIRQQIKSIALEIVNHEDLSPFFSSGYSQYREQTIISRKGRTIKPDRIAIDASGNAYLLDYKTGAHNPKYEHQLSEYADALAEMGFSVVKKMLVYTAGPVKVIAL</sequence>
<dbReference type="EMBL" id="JAAMPU010000102">
    <property type="protein sequence ID" value="NMH27643.1"/>
    <property type="molecule type" value="Genomic_DNA"/>
</dbReference>
<keyword evidence="15" id="KW-0175">Coiled coil</keyword>
<dbReference type="InterPro" id="IPR011604">
    <property type="entry name" value="PDDEXK-like_dom_sf"/>
</dbReference>
<keyword evidence="19" id="KW-1185">Reference proteome</keyword>
<dbReference type="Pfam" id="PF13361">
    <property type="entry name" value="UvrD_C"/>
    <property type="match status" value="2"/>
</dbReference>
<keyword evidence="10" id="KW-0413">Isomerase</keyword>
<keyword evidence="3" id="KW-0227">DNA damage</keyword>
<organism evidence="18 19">
    <name type="scientific">Flavobacterium silvaticum</name>
    <dbReference type="NCBI Taxonomy" id="1852020"/>
    <lineage>
        <taxon>Bacteria</taxon>
        <taxon>Pseudomonadati</taxon>
        <taxon>Bacteroidota</taxon>
        <taxon>Flavobacteriia</taxon>
        <taxon>Flavobacteriales</taxon>
        <taxon>Flavobacteriaceae</taxon>
        <taxon>Flavobacterium</taxon>
    </lineage>
</organism>
<comment type="caution">
    <text evidence="18">The sequence shown here is derived from an EMBL/GenBank/DDBJ whole genome shotgun (WGS) entry which is preliminary data.</text>
</comment>
<evidence type="ECO:0000256" key="14">
    <source>
        <dbReference type="PROSITE-ProRule" id="PRU00560"/>
    </source>
</evidence>
<evidence type="ECO:0000256" key="11">
    <source>
        <dbReference type="ARBA" id="ARBA00034617"/>
    </source>
</evidence>
<dbReference type="Gene3D" id="3.40.50.300">
    <property type="entry name" value="P-loop containing nucleotide triphosphate hydrolases"/>
    <property type="match status" value="3"/>
</dbReference>
<dbReference type="InterPro" id="IPR014016">
    <property type="entry name" value="UvrD-like_ATP-bd"/>
</dbReference>
<dbReference type="InterPro" id="IPR027417">
    <property type="entry name" value="P-loop_NTPase"/>
</dbReference>
<evidence type="ECO:0000313" key="19">
    <source>
        <dbReference type="Proteomes" id="UP000712080"/>
    </source>
</evidence>
<feature type="domain" description="UvrD-like helicase C-terminal" evidence="17">
    <location>
        <begin position="471"/>
        <end position="733"/>
    </location>
</feature>
<evidence type="ECO:0000256" key="13">
    <source>
        <dbReference type="ARBA" id="ARBA00048988"/>
    </source>
</evidence>
<evidence type="ECO:0000256" key="10">
    <source>
        <dbReference type="ARBA" id="ARBA00023235"/>
    </source>
</evidence>
<dbReference type="Proteomes" id="UP000712080">
    <property type="component" value="Unassembled WGS sequence"/>
</dbReference>
<evidence type="ECO:0000256" key="4">
    <source>
        <dbReference type="ARBA" id="ARBA00022801"/>
    </source>
</evidence>
<keyword evidence="8" id="KW-0238">DNA-binding</keyword>
<dbReference type="GO" id="GO:0005524">
    <property type="term" value="F:ATP binding"/>
    <property type="evidence" value="ECO:0007669"/>
    <property type="project" value="UniProtKB-UniRule"/>
</dbReference>
<evidence type="ECO:0000256" key="7">
    <source>
        <dbReference type="ARBA" id="ARBA00022840"/>
    </source>
</evidence>
<evidence type="ECO:0000256" key="2">
    <source>
        <dbReference type="ARBA" id="ARBA00022741"/>
    </source>
</evidence>
<evidence type="ECO:0000256" key="1">
    <source>
        <dbReference type="ARBA" id="ARBA00022722"/>
    </source>
</evidence>
<keyword evidence="5 14" id="KW-0347">Helicase</keyword>
<dbReference type="PANTHER" id="PTHR11070:SF67">
    <property type="entry name" value="DNA 3'-5' HELICASE"/>
    <property type="match status" value="1"/>
</dbReference>
<dbReference type="PROSITE" id="PS51198">
    <property type="entry name" value="UVRD_HELICASE_ATP_BIND"/>
    <property type="match status" value="1"/>
</dbReference>
<evidence type="ECO:0000259" key="16">
    <source>
        <dbReference type="PROSITE" id="PS51198"/>
    </source>
</evidence>
<dbReference type="GO" id="GO:0003677">
    <property type="term" value="F:DNA binding"/>
    <property type="evidence" value="ECO:0007669"/>
    <property type="project" value="UniProtKB-KW"/>
</dbReference>
<dbReference type="Pfam" id="PF00580">
    <property type="entry name" value="UvrD-helicase"/>
    <property type="match status" value="1"/>
</dbReference>
<dbReference type="Gene3D" id="3.90.320.10">
    <property type="match status" value="1"/>
</dbReference>
<dbReference type="InterPro" id="IPR014017">
    <property type="entry name" value="DNA_helicase_UvrD-like_C"/>
</dbReference>
<proteinExistence type="predicted"/>
<evidence type="ECO:0000256" key="9">
    <source>
        <dbReference type="ARBA" id="ARBA00023204"/>
    </source>
</evidence>
<dbReference type="PROSITE" id="PS51217">
    <property type="entry name" value="UVRD_HELICASE_CTER"/>
    <property type="match status" value="1"/>
</dbReference>
<evidence type="ECO:0000256" key="6">
    <source>
        <dbReference type="ARBA" id="ARBA00022839"/>
    </source>
</evidence>
<evidence type="ECO:0000256" key="3">
    <source>
        <dbReference type="ARBA" id="ARBA00022763"/>
    </source>
</evidence>
<evidence type="ECO:0000256" key="15">
    <source>
        <dbReference type="SAM" id="Coils"/>
    </source>
</evidence>
<keyword evidence="4 14" id="KW-0378">Hydrolase</keyword>
<reference evidence="18" key="1">
    <citation type="submission" date="2020-02" db="EMBL/GenBank/DDBJ databases">
        <title>Flavobacterium sp. genome.</title>
        <authorList>
            <person name="Jung H.S."/>
            <person name="Baek J.H."/>
            <person name="Jeon C.O."/>
        </authorList>
    </citation>
    <scope>NUCLEOTIDE SEQUENCE</scope>
    <source>
        <strain evidence="18">SE-s28</strain>
    </source>
</reference>
<dbReference type="GO" id="GO:0000725">
    <property type="term" value="P:recombinational repair"/>
    <property type="evidence" value="ECO:0007669"/>
    <property type="project" value="TreeGrafter"/>
</dbReference>
<feature type="coiled-coil region" evidence="15">
    <location>
        <begin position="211"/>
        <end position="245"/>
    </location>
</feature>
<comment type="catalytic activity">
    <reaction evidence="13">
        <text>ATP + H2O = ADP + phosphate + H(+)</text>
        <dbReference type="Rhea" id="RHEA:13065"/>
        <dbReference type="ChEBI" id="CHEBI:15377"/>
        <dbReference type="ChEBI" id="CHEBI:15378"/>
        <dbReference type="ChEBI" id="CHEBI:30616"/>
        <dbReference type="ChEBI" id="CHEBI:43474"/>
        <dbReference type="ChEBI" id="CHEBI:456216"/>
        <dbReference type="EC" id="5.6.2.4"/>
    </reaction>
</comment>
<feature type="domain" description="UvrD-like helicase ATP-binding" evidence="16">
    <location>
        <begin position="1"/>
        <end position="470"/>
    </location>
</feature>
<gene>
    <name evidence="18" type="ORF">G6047_06335</name>
</gene>
<dbReference type="EC" id="5.6.2.4" evidence="12"/>
<dbReference type="AlphaFoldDB" id="A0A972JHZ0"/>
<keyword evidence="7 14" id="KW-0067">ATP-binding</keyword>
<keyword evidence="6" id="KW-0269">Exonuclease</keyword>
<dbReference type="GO" id="GO:0043138">
    <property type="term" value="F:3'-5' DNA helicase activity"/>
    <property type="evidence" value="ECO:0007669"/>
    <property type="project" value="UniProtKB-EC"/>
</dbReference>
<evidence type="ECO:0000313" key="18">
    <source>
        <dbReference type="EMBL" id="NMH27643.1"/>
    </source>
</evidence>
<feature type="binding site" evidence="14">
    <location>
        <begin position="11"/>
        <end position="18"/>
    </location>
    <ligand>
        <name>ATP</name>
        <dbReference type="ChEBI" id="CHEBI:30616"/>
    </ligand>
</feature>
<dbReference type="GO" id="GO:0004527">
    <property type="term" value="F:exonuclease activity"/>
    <property type="evidence" value="ECO:0007669"/>
    <property type="project" value="UniProtKB-KW"/>
</dbReference>
<comment type="catalytic activity">
    <reaction evidence="11">
        <text>Couples ATP hydrolysis with the unwinding of duplex DNA by translocating in the 3'-5' direction.</text>
        <dbReference type="EC" id="5.6.2.4"/>
    </reaction>
</comment>
<evidence type="ECO:0000259" key="17">
    <source>
        <dbReference type="PROSITE" id="PS51217"/>
    </source>
</evidence>
<dbReference type="SUPFAM" id="SSF52540">
    <property type="entry name" value="P-loop containing nucleoside triphosphate hydrolases"/>
    <property type="match status" value="1"/>
</dbReference>
<evidence type="ECO:0000256" key="8">
    <source>
        <dbReference type="ARBA" id="ARBA00023125"/>
    </source>
</evidence>
<name>A0A972JHZ0_9FLAO</name>
<keyword evidence="1" id="KW-0540">Nuclease</keyword>
<dbReference type="Gene3D" id="1.10.3170.10">
    <property type="entry name" value="Recbcd, chain B, domain 2"/>
    <property type="match status" value="1"/>
</dbReference>
<keyword evidence="2 14" id="KW-0547">Nucleotide-binding</keyword>
<dbReference type="GO" id="GO:0005829">
    <property type="term" value="C:cytosol"/>
    <property type="evidence" value="ECO:0007669"/>
    <property type="project" value="TreeGrafter"/>
</dbReference>
<protein>
    <recommendedName>
        <fullName evidence="12">DNA 3'-5' helicase</fullName>
        <ecNumber evidence="12">5.6.2.4</ecNumber>
    </recommendedName>
</protein>
<dbReference type="RefSeq" id="WP_169526648.1">
    <property type="nucleotide sequence ID" value="NZ_JAAMPU010000102.1"/>
</dbReference>
<evidence type="ECO:0000256" key="12">
    <source>
        <dbReference type="ARBA" id="ARBA00034808"/>
    </source>
</evidence>
<dbReference type="InterPro" id="IPR000212">
    <property type="entry name" value="DNA_helicase_UvrD/REP"/>
</dbReference>
<evidence type="ECO:0000256" key="5">
    <source>
        <dbReference type="ARBA" id="ARBA00022806"/>
    </source>
</evidence>